<dbReference type="Gene3D" id="2.40.50.180">
    <property type="entry name" value="CheA-289, Domain 4"/>
    <property type="match status" value="1"/>
</dbReference>
<dbReference type="OrthoDB" id="5513186at2"/>
<accession>A0A1H7PRN3</accession>
<dbReference type="Gene3D" id="2.30.30.40">
    <property type="entry name" value="SH3 Domains"/>
    <property type="match status" value="1"/>
</dbReference>
<dbReference type="GO" id="GO:0007165">
    <property type="term" value="P:signal transduction"/>
    <property type="evidence" value="ECO:0007669"/>
    <property type="project" value="InterPro"/>
</dbReference>
<proteinExistence type="predicted"/>
<evidence type="ECO:0000313" key="2">
    <source>
        <dbReference type="EMBL" id="SEL38118.1"/>
    </source>
</evidence>
<feature type="domain" description="CheW-like" evidence="1">
    <location>
        <begin position="60"/>
        <end position="194"/>
    </location>
</feature>
<dbReference type="InterPro" id="IPR036061">
    <property type="entry name" value="CheW-like_dom_sf"/>
</dbReference>
<dbReference type="PANTHER" id="PTHR22617:SF23">
    <property type="entry name" value="CHEMOTAXIS PROTEIN CHEW"/>
    <property type="match status" value="1"/>
</dbReference>
<dbReference type="AlphaFoldDB" id="A0A1H7PRN3"/>
<organism evidence="2 3">
    <name type="scientific">Stigmatella aurantiaca</name>
    <dbReference type="NCBI Taxonomy" id="41"/>
    <lineage>
        <taxon>Bacteria</taxon>
        <taxon>Pseudomonadati</taxon>
        <taxon>Myxococcota</taxon>
        <taxon>Myxococcia</taxon>
        <taxon>Myxococcales</taxon>
        <taxon>Cystobacterineae</taxon>
        <taxon>Archangiaceae</taxon>
        <taxon>Stigmatella</taxon>
    </lineage>
</organism>
<dbReference type="PROSITE" id="PS50851">
    <property type="entry name" value="CHEW"/>
    <property type="match status" value="1"/>
</dbReference>
<dbReference type="SUPFAM" id="SSF50341">
    <property type="entry name" value="CheW-like"/>
    <property type="match status" value="1"/>
</dbReference>
<sequence>MPERKTGGLDWAEARARLERMMETAAQAETLSPAKAREVLDARAQELARPPPAERTASHLVEVARFRLGGQMYALSTRFLHEVLRTPELTPLPGAPPLLRGLTLLRGEVLPVVELTPLFGRPVSGLGSAVLVVGLGRAELGLCAEAVEEVTQVPRDALLPAPTALAEVGDWVSSIHRDGTIFLEGEALLGDSRLVFDISDEGAA</sequence>
<keyword evidence="3" id="KW-1185">Reference proteome</keyword>
<dbReference type="RefSeq" id="WP_075006678.1">
    <property type="nucleotide sequence ID" value="NZ_FOAP01000005.1"/>
</dbReference>
<protein>
    <submittedName>
        <fullName evidence="2">CheW protein</fullName>
    </submittedName>
</protein>
<dbReference type="GO" id="GO:0006935">
    <property type="term" value="P:chemotaxis"/>
    <property type="evidence" value="ECO:0007669"/>
    <property type="project" value="InterPro"/>
</dbReference>
<gene>
    <name evidence="2" type="ORF">SAMN05444354_105378</name>
</gene>
<dbReference type="Pfam" id="PF01584">
    <property type="entry name" value="CheW"/>
    <property type="match status" value="1"/>
</dbReference>
<evidence type="ECO:0000313" key="3">
    <source>
        <dbReference type="Proteomes" id="UP000182719"/>
    </source>
</evidence>
<name>A0A1H7PRN3_STIAU</name>
<dbReference type="EMBL" id="FOAP01000005">
    <property type="protein sequence ID" value="SEL38118.1"/>
    <property type="molecule type" value="Genomic_DNA"/>
</dbReference>
<dbReference type="GO" id="GO:0005829">
    <property type="term" value="C:cytosol"/>
    <property type="evidence" value="ECO:0007669"/>
    <property type="project" value="TreeGrafter"/>
</dbReference>
<dbReference type="SMART" id="SM00260">
    <property type="entry name" value="CheW"/>
    <property type="match status" value="1"/>
</dbReference>
<reference evidence="3" key="1">
    <citation type="submission" date="2016-10" db="EMBL/GenBank/DDBJ databases">
        <authorList>
            <person name="Varghese N."/>
            <person name="Submissions S."/>
        </authorList>
    </citation>
    <scope>NUCLEOTIDE SEQUENCE [LARGE SCALE GENOMIC DNA]</scope>
    <source>
        <strain evidence="3">DSM 17044</strain>
    </source>
</reference>
<dbReference type="PANTHER" id="PTHR22617">
    <property type="entry name" value="CHEMOTAXIS SENSOR HISTIDINE KINASE-RELATED"/>
    <property type="match status" value="1"/>
</dbReference>
<evidence type="ECO:0000259" key="1">
    <source>
        <dbReference type="PROSITE" id="PS50851"/>
    </source>
</evidence>
<dbReference type="InterPro" id="IPR039315">
    <property type="entry name" value="CheW"/>
</dbReference>
<dbReference type="Proteomes" id="UP000182719">
    <property type="component" value="Unassembled WGS sequence"/>
</dbReference>
<dbReference type="InterPro" id="IPR002545">
    <property type="entry name" value="CheW-lke_dom"/>
</dbReference>